<dbReference type="OrthoDB" id="6783070at2759"/>
<reference evidence="2" key="1">
    <citation type="submission" date="2025-08" db="UniProtKB">
        <authorList>
            <consortium name="RefSeq"/>
        </authorList>
    </citation>
    <scope>IDENTIFICATION</scope>
    <source>
        <tissue evidence="2">Whole body</tissue>
    </source>
</reference>
<protein>
    <submittedName>
        <fullName evidence="2">Uncharacterized protein LOC112679645</fullName>
    </submittedName>
</protein>
<evidence type="ECO:0000313" key="1">
    <source>
        <dbReference type="Proteomes" id="UP000694846"/>
    </source>
</evidence>
<name>A0A8B8F3F2_9HEMI</name>
<gene>
    <name evidence="2" type="primary">LOC112679645</name>
</gene>
<evidence type="ECO:0000313" key="2">
    <source>
        <dbReference type="RefSeq" id="XP_025405319.1"/>
    </source>
</evidence>
<dbReference type="Proteomes" id="UP000694846">
    <property type="component" value="Unplaced"/>
</dbReference>
<keyword evidence="1" id="KW-1185">Reference proteome</keyword>
<dbReference type="GeneID" id="112679645"/>
<dbReference type="PANTHER" id="PTHR45749:SF37">
    <property type="entry name" value="OS05G0311600 PROTEIN"/>
    <property type="match status" value="1"/>
</dbReference>
<organism evidence="1 2">
    <name type="scientific">Sipha flava</name>
    <name type="common">yellow sugarcane aphid</name>
    <dbReference type="NCBI Taxonomy" id="143950"/>
    <lineage>
        <taxon>Eukaryota</taxon>
        <taxon>Metazoa</taxon>
        <taxon>Ecdysozoa</taxon>
        <taxon>Arthropoda</taxon>
        <taxon>Hexapoda</taxon>
        <taxon>Insecta</taxon>
        <taxon>Pterygota</taxon>
        <taxon>Neoptera</taxon>
        <taxon>Paraneoptera</taxon>
        <taxon>Hemiptera</taxon>
        <taxon>Sternorrhyncha</taxon>
        <taxon>Aphidomorpha</taxon>
        <taxon>Aphidoidea</taxon>
        <taxon>Aphididae</taxon>
        <taxon>Sipha</taxon>
    </lineage>
</organism>
<sequence>MLLSKHAKTKIFEDINEAPFFSIIIDTIRDISKIDQMSIVFRYVKIIKSSENIPVDIKIFETFTGFYETHDHTASGLKQLIIKELEEKSISISKCVGQGYERANVMSGNYNGLQAKLKNRGKNADYIHCASHNLNFVLNDAVNGISESVNFFEVVEYL</sequence>
<accession>A0A8B8F3F2</accession>
<dbReference type="AlphaFoldDB" id="A0A8B8F3F2"/>
<proteinExistence type="predicted"/>
<dbReference type="PANTHER" id="PTHR45749">
    <property type="match status" value="1"/>
</dbReference>
<dbReference type="RefSeq" id="XP_025405319.1">
    <property type="nucleotide sequence ID" value="XM_025549534.1"/>
</dbReference>